<protein>
    <submittedName>
        <fullName evidence="2">NAD(P)-dependent oxidoreductase</fullName>
    </submittedName>
</protein>
<dbReference type="SUPFAM" id="SSF51735">
    <property type="entry name" value="NAD(P)-binding Rossmann-fold domains"/>
    <property type="match status" value="1"/>
</dbReference>
<dbReference type="KEGG" id="pfla:Pflav_018480"/>
<dbReference type="InterPro" id="IPR052718">
    <property type="entry name" value="NmrA-type_oxidoreductase"/>
</dbReference>
<organism evidence="2 3">
    <name type="scientific">Phytohabitans flavus</name>
    <dbReference type="NCBI Taxonomy" id="1076124"/>
    <lineage>
        <taxon>Bacteria</taxon>
        <taxon>Bacillati</taxon>
        <taxon>Actinomycetota</taxon>
        <taxon>Actinomycetes</taxon>
        <taxon>Micromonosporales</taxon>
        <taxon>Micromonosporaceae</taxon>
    </lineage>
</organism>
<evidence type="ECO:0000313" key="2">
    <source>
        <dbReference type="EMBL" id="BCB75438.1"/>
    </source>
</evidence>
<feature type="domain" description="NmrA-like" evidence="1">
    <location>
        <begin position="2"/>
        <end position="249"/>
    </location>
</feature>
<proteinExistence type="predicted"/>
<dbReference type="AlphaFoldDB" id="A0A6F8XNU4"/>
<dbReference type="Pfam" id="PF05368">
    <property type="entry name" value="NmrA"/>
    <property type="match status" value="1"/>
</dbReference>
<reference evidence="2 3" key="2">
    <citation type="submission" date="2020-03" db="EMBL/GenBank/DDBJ databases">
        <authorList>
            <person name="Ichikawa N."/>
            <person name="Kimura A."/>
            <person name="Kitahashi Y."/>
            <person name="Uohara A."/>
        </authorList>
    </citation>
    <scope>NUCLEOTIDE SEQUENCE [LARGE SCALE GENOMIC DNA]</scope>
    <source>
        <strain evidence="2 3">NBRC 107702</strain>
    </source>
</reference>
<reference evidence="2 3" key="1">
    <citation type="submission" date="2020-03" db="EMBL/GenBank/DDBJ databases">
        <title>Whole genome shotgun sequence of Phytohabitans flavus NBRC 107702.</title>
        <authorList>
            <person name="Komaki H."/>
            <person name="Tamura T."/>
        </authorList>
    </citation>
    <scope>NUCLEOTIDE SEQUENCE [LARGE SCALE GENOMIC DNA]</scope>
    <source>
        <strain evidence="2 3">NBRC 107702</strain>
    </source>
</reference>
<evidence type="ECO:0000259" key="1">
    <source>
        <dbReference type="Pfam" id="PF05368"/>
    </source>
</evidence>
<dbReference type="EMBL" id="AP022870">
    <property type="protein sequence ID" value="BCB75438.1"/>
    <property type="molecule type" value="Genomic_DNA"/>
</dbReference>
<dbReference type="Gene3D" id="3.90.25.10">
    <property type="entry name" value="UDP-galactose 4-epimerase, domain 1"/>
    <property type="match status" value="1"/>
</dbReference>
<dbReference type="PANTHER" id="PTHR47129:SF1">
    <property type="entry name" value="NMRA-LIKE DOMAIN-CONTAINING PROTEIN"/>
    <property type="match status" value="1"/>
</dbReference>
<dbReference type="Gene3D" id="3.40.50.720">
    <property type="entry name" value="NAD(P)-binding Rossmann-like Domain"/>
    <property type="match status" value="1"/>
</dbReference>
<evidence type="ECO:0000313" key="3">
    <source>
        <dbReference type="Proteomes" id="UP000502508"/>
    </source>
</evidence>
<sequence length="291" mass="30326">MTVAVTGASGQLGRLVIRALLDRGVPAGEIVAAVRSPEKVADLASLGVRVREADYDKPETLAEAFAGVDRLLLISGSEVGVRVAQHTNAVNAAVAAGVSLIAYTSAPYADTTDLPIAPEHKATEEVIRVSGVPFTFLRNSWYVENYTDNLASALQYGAILGAAGDGKVSAAPRADFAAAAAAVLRGEGHDNKVYELGGDQPFTLTELAAEVARQSGREVVYRDLPQEEYAQALIAVGLPDGYAHVLAGSDVSLKEGKLLVETGDLSRLIGRPTTPLADSVAEGLARLAHLS</sequence>
<keyword evidence="3" id="KW-1185">Reference proteome</keyword>
<dbReference type="PANTHER" id="PTHR47129">
    <property type="entry name" value="QUINONE OXIDOREDUCTASE 2"/>
    <property type="match status" value="1"/>
</dbReference>
<dbReference type="InterPro" id="IPR008030">
    <property type="entry name" value="NmrA-like"/>
</dbReference>
<accession>A0A6F8XNU4</accession>
<name>A0A6F8XNU4_9ACTN</name>
<dbReference type="RefSeq" id="WP_173035250.1">
    <property type="nucleotide sequence ID" value="NZ_AP022870.1"/>
</dbReference>
<dbReference type="Proteomes" id="UP000502508">
    <property type="component" value="Chromosome"/>
</dbReference>
<dbReference type="CDD" id="cd05269">
    <property type="entry name" value="TMR_SDR_a"/>
    <property type="match status" value="1"/>
</dbReference>
<gene>
    <name evidence="2" type="ORF">Pflav_018480</name>
</gene>
<dbReference type="InterPro" id="IPR036291">
    <property type="entry name" value="NAD(P)-bd_dom_sf"/>
</dbReference>